<evidence type="ECO:0000313" key="2">
    <source>
        <dbReference type="Proteomes" id="UP000234181"/>
    </source>
</evidence>
<accession>A0ABY1TR93</accession>
<name>A0ABY1TR93_XANCH</name>
<keyword evidence="2" id="KW-1185">Reference proteome</keyword>
<dbReference type="EMBL" id="OCYT01000039">
    <property type="protein sequence ID" value="SON77384.1"/>
    <property type="molecule type" value="Genomic_DNA"/>
</dbReference>
<gene>
    <name evidence="1" type="ORF">XAP6984_1330052</name>
</gene>
<evidence type="ECO:0000313" key="1">
    <source>
        <dbReference type="EMBL" id="SON77384.1"/>
    </source>
</evidence>
<proteinExistence type="predicted"/>
<reference evidence="1 2" key="1">
    <citation type="submission" date="2017-10" db="EMBL/GenBank/DDBJ databases">
        <authorList>
            <person name="Regsiter A."/>
            <person name="William W."/>
        </authorList>
    </citation>
    <scope>NUCLEOTIDE SEQUENCE [LARGE SCALE GENOMIC DNA]</scope>
    <source>
        <strain evidence="1 2">CFBP6984</strain>
    </source>
</reference>
<sequence length="80" mass="8381">MAGTAGLTPARPVALRDRGAVRAERDTAAAIGRGKHCFKRLQALHNPHRLRNAAGTRVCRRAWGVCAPSCASGDQGACTS</sequence>
<comment type="caution">
    <text evidence="1">The sequence shown here is derived from an EMBL/GenBank/DDBJ whole genome shotgun (WGS) entry which is preliminary data.</text>
</comment>
<organism evidence="1 2">
    <name type="scientific">Xanthomonas campestris pv. phaseoli</name>
    <dbReference type="NCBI Taxonomy" id="317013"/>
    <lineage>
        <taxon>Bacteria</taxon>
        <taxon>Pseudomonadati</taxon>
        <taxon>Pseudomonadota</taxon>
        <taxon>Gammaproteobacteria</taxon>
        <taxon>Lysobacterales</taxon>
        <taxon>Lysobacteraceae</taxon>
        <taxon>Xanthomonas</taxon>
    </lineage>
</organism>
<dbReference type="Proteomes" id="UP000234181">
    <property type="component" value="Unassembled WGS sequence"/>
</dbReference>
<protein>
    <submittedName>
        <fullName evidence="1">Uncharacterized protein</fullName>
    </submittedName>
</protein>